<feature type="transmembrane region" description="Helical" evidence="5">
    <location>
        <begin position="111"/>
        <end position="130"/>
    </location>
</feature>
<name>A0A2H4VE30_9EURY</name>
<dbReference type="Pfam" id="PF04140">
    <property type="entry name" value="ICMT"/>
    <property type="match status" value="1"/>
</dbReference>
<dbReference type="InterPro" id="IPR052527">
    <property type="entry name" value="Metal_cation-efflux_comp"/>
</dbReference>
<dbReference type="InterPro" id="IPR007269">
    <property type="entry name" value="ICMT_MeTrfase"/>
</dbReference>
<evidence type="ECO:0000256" key="4">
    <source>
        <dbReference type="ARBA" id="ARBA00023136"/>
    </source>
</evidence>
<dbReference type="GO" id="GO:0004671">
    <property type="term" value="F:protein C-terminal S-isoprenylcysteine carboxyl O-methyltransferase activity"/>
    <property type="evidence" value="ECO:0007669"/>
    <property type="project" value="InterPro"/>
</dbReference>
<dbReference type="Proteomes" id="UP000232806">
    <property type="component" value="Chromosome"/>
</dbReference>
<protein>
    <recommendedName>
        <fullName evidence="8">Isoprenylcysteine carboxylmethyltransferase family protein</fullName>
    </recommendedName>
</protein>
<keyword evidence="3 5" id="KW-1133">Transmembrane helix</keyword>
<evidence type="ECO:0000256" key="2">
    <source>
        <dbReference type="ARBA" id="ARBA00022692"/>
    </source>
</evidence>
<dbReference type="EMBL" id="CP017766">
    <property type="protein sequence ID" value="AUB56346.1"/>
    <property type="molecule type" value="Genomic_DNA"/>
</dbReference>
<dbReference type="PANTHER" id="PTHR43847">
    <property type="entry name" value="BLL3993 PROTEIN"/>
    <property type="match status" value="1"/>
</dbReference>
<feature type="transmembrane region" description="Helical" evidence="5">
    <location>
        <begin position="40"/>
        <end position="60"/>
    </location>
</feature>
<feature type="transmembrane region" description="Helical" evidence="5">
    <location>
        <begin position="15"/>
        <end position="34"/>
    </location>
</feature>
<evidence type="ECO:0000313" key="6">
    <source>
        <dbReference type="EMBL" id="AUB56346.1"/>
    </source>
</evidence>
<dbReference type="AlphaFoldDB" id="A0A2H4VE30"/>
<dbReference type="GeneID" id="35121975"/>
<sequence length="231" mass="26389">MNNPDKPVGKVSVKIIIRTILFLALIIAVIFISAGRLDYWQGWAYVGLSILFLILSYLLLSSELIHERLKPENGVKNWNKIFQKVSVPIFIAILVISSLDGARFNWYPQVPFYVIIIGILGFITGQIIFLRAKQVNRYFSSVVHIQTDRGQTVCKDGPYRRVRHPGYLGSLIYSVATPLILGSFWGLIPVMISLALLIIRTQMEDKTLQNELEGYTEYTREVKYKILPGIW</sequence>
<organism evidence="6 7">
    <name type="scientific">Methanobacterium subterraneum</name>
    <dbReference type="NCBI Taxonomy" id="59277"/>
    <lineage>
        <taxon>Archaea</taxon>
        <taxon>Methanobacteriati</taxon>
        <taxon>Methanobacteriota</taxon>
        <taxon>Methanomada group</taxon>
        <taxon>Methanobacteria</taxon>
        <taxon>Methanobacteriales</taxon>
        <taxon>Methanobacteriaceae</taxon>
        <taxon>Methanobacterium</taxon>
    </lineage>
</organism>
<proteinExistence type="predicted"/>
<evidence type="ECO:0000313" key="7">
    <source>
        <dbReference type="Proteomes" id="UP000232806"/>
    </source>
</evidence>
<feature type="transmembrane region" description="Helical" evidence="5">
    <location>
        <begin position="171"/>
        <end position="199"/>
    </location>
</feature>
<dbReference type="Gene3D" id="1.20.120.1630">
    <property type="match status" value="1"/>
</dbReference>
<dbReference type="RefSeq" id="WP_100906325.1">
    <property type="nucleotide sequence ID" value="NZ_CP017766.1"/>
</dbReference>
<evidence type="ECO:0000256" key="5">
    <source>
        <dbReference type="SAM" id="Phobius"/>
    </source>
</evidence>
<evidence type="ECO:0000256" key="1">
    <source>
        <dbReference type="ARBA" id="ARBA00004141"/>
    </source>
</evidence>
<evidence type="ECO:0008006" key="8">
    <source>
        <dbReference type="Google" id="ProtNLM"/>
    </source>
</evidence>
<feature type="transmembrane region" description="Helical" evidence="5">
    <location>
        <begin position="81"/>
        <end position="99"/>
    </location>
</feature>
<dbReference type="GO" id="GO:0016020">
    <property type="term" value="C:membrane"/>
    <property type="evidence" value="ECO:0007669"/>
    <property type="project" value="UniProtKB-SubCell"/>
</dbReference>
<reference evidence="6 7" key="1">
    <citation type="submission" date="2016-10" db="EMBL/GenBank/DDBJ databases">
        <title>Comparative genomics between deep and shallow subseafloor isolates.</title>
        <authorList>
            <person name="Ishii S."/>
            <person name="Miller J.R."/>
            <person name="Sutton G."/>
            <person name="Suzuki S."/>
            <person name="Methe B."/>
            <person name="Inagaki F."/>
            <person name="Imachi H."/>
        </authorList>
    </citation>
    <scope>NUCLEOTIDE SEQUENCE [LARGE SCALE GENOMIC DNA]</scope>
    <source>
        <strain evidence="6 7">MO-MB1</strain>
    </source>
</reference>
<evidence type="ECO:0000256" key="3">
    <source>
        <dbReference type="ARBA" id="ARBA00022989"/>
    </source>
</evidence>
<accession>A0A2H4VE30</accession>
<dbReference type="PANTHER" id="PTHR43847:SF1">
    <property type="entry name" value="BLL3993 PROTEIN"/>
    <property type="match status" value="1"/>
</dbReference>
<gene>
    <name evidence="6" type="ORF">BK007_10185</name>
</gene>
<keyword evidence="2 5" id="KW-0812">Transmembrane</keyword>
<comment type="subcellular location">
    <subcellularLocation>
        <location evidence="1">Membrane</location>
        <topology evidence="1">Multi-pass membrane protein</topology>
    </subcellularLocation>
</comment>
<keyword evidence="4 5" id="KW-0472">Membrane</keyword>
<dbReference type="OrthoDB" id="148346at2157"/>